<sequence>MSEFRRIVEKLAILIDELKNNNQGIRSDDIPRIVQEAVGHGSGEINCYPGIPSSRCYDIALFISLNSPSYAKGKGHLNCRQAIEKLVQHMQGNCHRRTRIALLITDNWDPAAFYDWEANIRNIRAEAHVEAYLLAGRNVSEINL</sequence>
<protein>
    <submittedName>
        <fullName evidence="2">Uncharacterized protein</fullName>
    </submittedName>
</protein>
<reference evidence="2 3" key="1">
    <citation type="submission" date="2023-07" db="EMBL/GenBank/DDBJ databases">
        <title>Genomic Encyclopedia of Type Strains, Phase IV (KMG-IV): sequencing the most valuable type-strain genomes for metagenomic binning, comparative biology and taxonomic classification.</title>
        <authorList>
            <person name="Goeker M."/>
        </authorList>
    </citation>
    <scope>NUCLEOTIDE SEQUENCE [LARGE SCALE GENOMIC DNA]</scope>
    <source>
        <strain evidence="2 3">DSM 12396</strain>
    </source>
</reference>
<evidence type="ECO:0000313" key="2">
    <source>
        <dbReference type="EMBL" id="MDQ0287193.1"/>
    </source>
</evidence>
<organism evidence="2 3">
    <name type="scientific">Desulfofundulus luciae</name>
    <dbReference type="NCBI Taxonomy" id="74702"/>
    <lineage>
        <taxon>Bacteria</taxon>
        <taxon>Bacillati</taxon>
        <taxon>Bacillota</taxon>
        <taxon>Clostridia</taxon>
        <taxon>Eubacteriales</taxon>
        <taxon>Peptococcaceae</taxon>
        <taxon>Desulfofundulus</taxon>
    </lineage>
</organism>
<feature type="coiled-coil region" evidence="1">
    <location>
        <begin position="1"/>
        <end position="28"/>
    </location>
</feature>
<proteinExistence type="predicted"/>
<comment type="caution">
    <text evidence="2">The sequence shown here is derived from an EMBL/GenBank/DDBJ whole genome shotgun (WGS) entry which is preliminary data.</text>
</comment>
<dbReference type="EMBL" id="JAUSUX010000020">
    <property type="protein sequence ID" value="MDQ0287193.1"/>
    <property type="molecule type" value="Genomic_DNA"/>
</dbReference>
<evidence type="ECO:0000256" key="1">
    <source>
        <dbReference type="SAM" id="Coils"/>
    </source>
</evidence>
<name>A0ABU0B3W8_9FIRM</name>
<keyword evidence="3" id="KW-1185">Reference proteome</keyword>
<keyword evidence="1" id="KW-0175">Coiled coil</keyword>
<evidence type="ECO:0000313" key="3">
    <source>
        <dbReference type="Proteomes" id="UP001225644"/>
    </source>
</evidence>
<gene>
    <name evidence="2" type="ORF">J2Z49_002312</name>
</gene>
<accession>A0ABU0B3W8</accession>
<dbReference type="Proteomes" id="UP001225644">
    <property type="component" value="Unassembled WGS sequence"/>
</dbReference>